<proteinExistence type="predicted"/>
<dbReference type="EMBL" id="LRBS01000072">
    <property type="protein sequence ID" value="OII75935.1"/>
    <property type="molecule type" value="Genomic_DNA"/>
</dbReference>
<accession>A0A1J4MPF6</accession>
<keyword evidence="2" id="KW-1185">Reference proteome</keyword>
<dbReference type="AlphaFoldDB" id="A0A1J4MPF6"/>
<dbReference type="GeneID" id="92364451"/>
<name>A0A1J4MPF6_9CRYT</name>
<gene>
    <name evidence="1" type="ORF">cand_002660</name>
</gene>
<reference evidence="1 2" key="1">
    <citation type="submission" date="2016-10" db="EMBL/GenBank/DDBJ databases">
        <title>Reductive evolution of mitochondrial metabolism and differential evolution of invasion-related proteins in Cryptosporidium.</title>
        <authorList>
            <person name="Liu S."/>
            <person name="Roellig D.M."/>
            <person name="Guo Y."/>
            <person name="Li N."/>
            <person name="Frace M.A."/>
            <person name="Tang K."/>
            <person name="Zhang L."/>
            <person name="Feng Y."/>
            <person name="Xiao L."/>
        </authorList>
    </citation>
    <scope>NUCLEOTIDE SEQUENCE [LARGE SCALE GENOMIC DNA]</scope>
    <source>
        <strain evidence="1">30847</strain>
    </source>
</reference>
<organism evidence="1 2">
    <name type="scientific">Cryptosporidium andersoni</name>
    <dbReference type="NCBI Taxonomy" id="117008"/>
    <lineage>
        <taxon>Eukaryota</taxon>
        <taxon>Sar</taxon>
        <taxon>Alveolata</taxon>
        <taxon>Apicomplexa</taxon>
        <taxon>Conoidasida</taxon>
        <taxon>Coccidia</taxon>
        <taxon>Eucoccidiorida</taxon>
        <taxon>Eimeriorina</taxon>
        <taxon>Cryptosporidiidae</taxon>
        <taxon>Cryptosporidium</taxon>
    </lineage>
</organism>
<dbReference type="Proteomes" id="UP000186804">
    <property type="component" value="Unassembled WGS sequence"/>
</dbReference>
<evidence type="ECO:0000313" key="2">
    <source>
        <dbReference type="Proteomes" id="UP000186804"/>
    </source>
</evidence>
<comment type="caution">
    <text evidence="1">The sequence shown here is derived from an EMBL/GenBank/DDBJ whole genome shotgun (WGS) entry which is preliminary data.</text>
</comment>
<dbReference type="OrthoDB" id="354351at2759"/>
<sequence length="267" mass="31644">MENCRLFDNIYNILKINNKVAFCWNIFNYVDCYSEINKYDICDFESIIPSEGNIKYTKHIIARLPLLEENIEFEKEDIYKPQLSNYNIYNKYESPETDISSTRNIDFVEDLIGDWVLDNELSEDLGPLLTFLGVGIMKRKIANNGNFILKVVRKHETILEIILQPFLGPSQVMTWNLAGKEYYEKNSEVGFWKNKIKIVKFKHQRTNGIEVYALQAIRTNEKINGALIETRWCQPHPLYKRIKYIRYQLFENGQQIMDIFRAFKPQK</sequence>
<dbReference type="VEuPathDB" id="CryptoDB:cand_002660"/>
<dbReference type="RefSeq" id="XP_067067781.1">
    <property type="nucleotide sequence ID" value="XM_067210514.1"/>
</dbReference>
<protein>
    <submittedName>
        <fullName evidence="1">Uncharacterized protein</fullName>
    </submittedName>
</protein>
<evidence type="ECO:0000313" key="1">
    <source>
        <dbReference type="EMBL" id="OII75935.1"/>
    </source>
</evidence>